<organism evidence="6 7">
    <name type="scientific">Ruminococcus albus (strain ATCC 27210 / DSM 20455 / JCM 14654 / NCDO 2250 / 7)</name>
    <dbReference type="NCBI Taxonomy" id="697329"/>
    <lineage>
        <taxon>Bacteria</taxon>
        <taxon>Bacillati</taxon>
        <taxon>Bacillota</taxon>
        <taxon>Clostridia</taxon>
        <taxon>Eubacteriales</taxon>
        <taxon>Oscillospiraceae</taxon>
        <taxon>Ruminococcus</taxon>
    </lineage>
</organism>
<evidence type="ECO:0000256" key="2">
    <source>
        <dbReference type="ARBA" id="ARBA00022525"/>
    </source>
</evidence>
<evidence type="ECO:0000256" key="4">
    <source>
        <dbReference type="ARBA" id="ARBA00022837"/>
    </source>
</evidence>
<dbReference type="Proteomes" id="UP000006919">
    <property type="component" value="Plasmid pRUMAL01"/>
</dbReference>
<evidence type="ECO:0000256" key="1">
    <source>
        <dbReference type="ARBA" id="ARBA00004613"/>
    </source>
</evidence>
<keyword evidence="2" id="KW-0964">Secreted</keyword>
<accession>E6UJA1</accession>
<dbReference type="EMBL" id="CP002404">
    <property type="protein sequence ID" value="ADU23747.1"/>
    <property type="molecule type" value="Genomic_DNA"/>
</dbReference>
<evidence type="ECO:0000313" key="6">
    <source>
        <dbReference type="EMBL" id="ADU23747.1"/>
    </source>
</evidence>
<dbReference type="HOGENOM" id="CLU_619462_0_0_9"/>
<dbReference type="Pfam" id="PF18884">
    <property type="entry name" value="TSP3_bac"/>
    <property type="match status" value="1"/>
</dbReference>
<keyword evidence="3" id="KW-0732">Signal</keyword>
<dbReference type="KEGG" id="ral:Rumal_3284"/>
<reference evidence="7" key="1">
    <citation type="journal article" date="2011" name="J. Bacteriol.">
        <title>Complete genome of the cellulolytic ruminal bacterium Ruminococcus albus 7.</title>
        <authorList>
            <person name="Suen G."/>
            <person name="Stevenson D.M."/>
            <person name="Bruce D.C."/>
            <person name="Chertkov O."/>
            <person name="Copeland A."/>
            <person name="Cheng J.F."/>
            <person name="Detter C."/>
            <person name="Detter J.C."/>
            <person name="Goodwin L.A."/>
            <person name="Han C.S."/>
            <person name="Hauser L.J."/>
            <person name="Ivanova N.N."/>
            <person name="Kyrpides N.C."/>
            <person name="Land M.L."/>
            <person name="Lapidus A."/>
            <person name="Lucas S."/>
            <person name="Ovchinnikova G."/>
            <person name="Pitluck S."/>
            <person name="Tapia R."/>
            <person name="Woyke T."/>
            <person name="Boyum J."/>
            <person name="Mead D."/>
            <person name="Weimer P.J."/>
        </authorList>
    </citation>
    <scope>NUCLEOTIDE SEQUENCE [LARGE SCALE GENOMIC DNA]</scope>
    <source>
        <strain evidence="7">ATCC 27210 / DSM 20455 / JCM 14654 / NCDO 2250 / 7</strain>
        <plasmid evidence="7">pRUMAL01</plasmid>
    </source>
</reference>
<keyword evidence="5" id="KW-0472">Membrane</keyword>
<keyword evidence="4" id="KW-0106">Calcium</keyword>
<dbReference type="RefSeq" id="WP_013483297.1">
    <property type="nucleotide sequence ID" value="NC_014824.1"/>
</dbReference>
<sequence length="442" mass="50497">MLFFNPLRRRELEDYKDKIFNRTKIELKKGSKYTADKAEKISDSFIKFNVSRRTKKGLSIASVSVAVFLLSVYIPSWITGTEKEEYYSLPIDPKAIEFNEKAAVNYPDEDFDGDGITNSYEILSKTDIFSDDTDGDGFGDKVELALNTDPVKADPLIKAVKKKDKAEGKTISDPYKDDGVILWADSYEDKANGYVIKDKNGYYIRNFKGWAQFPETLHKYVYNYNTKAQKLEKMKYRKVEDAYYINKDSYIVILDNKPKYKYTFSAFGTNYKLKNAFFGNTLAFVLPAKGKTYLKCQKTPLFSDSESKNIITDVKVLKYTNDFKDRMTKNTNTAADLSSVLKFIESNKCVYVSLFDPEEGESVGIVYGYTPEGDLLVADPETGDYSGKIKIKLKARKIVDENNEIGKLIYFDFTGLGFDSEKGSRINFFGTETSDDYVDYFS</sequence>
<evidence type="ECO:0000256" key="5">
    <source>
        <dbReference type="SAM" id="Phobius"/>
    </source>
</evidence>
<geneLocation type="plasmid" evidence="6 7">
    <name>pRUMAL01</name>
</geneLocation>
<proteinExistence type="predicted"/>
<feature type="transmembrane region" description="Helical" evidence="5">
    <location>
        <begin position="57"/>
        <end position="78"/>
    </location>
</feature>
<protein>
    <submittedName>
        <fullName evidence="6">Uncharacterized protein</fullName>
    </submittedName>
</protein>
<keyword evidence="5" id="KW-0812">Transmembrane</keyword>
<evidence type="ECO:0000256" key="3">
    <source>
        <dbReference type="ARBA" id="ARBA00022729"/>
    </source>
</evidence>
<name>E6UJA1_RUMA7</name>
<dbReference type="OrthoDB" id="1864238at2"/>
<dbReference type="InterPro" id="IPR059100">
    <property type="entry name" value="TSP3_bac"/>
</dbReference>
<comment type="subcellular location">
    <subcellularLocation>
        <location evidence="1">Secreted</location>
    </subcellularLocation>
</comment>
<evidence type="ECO:0000313" key="7">
    <source>
        <dbReference type="Proteomes" id="UP000006919"/>
    </source>
</evidence>
<gene>
    <name evidence="6" type="ordered locus">Rumal_3284</name>
</gene>
<keyword evidence="5" id="KW-1133">Transmembrane helix</keyword>
<dbReference type="AlphaFoldDB" id="E6UJA1"/>
<keyword evidence="6" id="KW-0614">Plasmid</keyword>